<dbReference type="SUPFAM" id="SSF52172">
    <property type="entry name" value="CheY-like"/>
    <property type="match status" value="1"/>
</dbReference>
<evidence type="ECO:0000256" key="4">
    <source>
        <dbReference type="ARBA" id="ARBA00023012"/>
    </source>
</evidence>
<comment type="subcellular location">
    <subcellularLocation>
        <location evidence="1 9">Cytoplasm</location>
    </subcellularLocation>
</comment>
<feature type="modified residue" description="4-aspartylphosphate" evidence="10">
    <location>
        <position position="60"/>
    </location>
</feature>
<dbReference type="RefSeq" id="WP_090480182.1">
    <property type="nucleotide sequence ID" value="NZ_LT629710.1"/>
</dbReference>
<evidence type="ECO:0000256" key="10">
    <source>
        <dbReference type="PROSITE-ProRule" id="PRU00169"/>
    </source>
</evidence>
<dbReference type="PANTHER" id="PTHR45526:SF1">
    <property type="entry name" value="TRANSCRIPTIONAL REGULATORY PROTEIN DCUR-RELATED"/>
    <property type="match status" value="1"/>
</dbReference>
<evidence type="ECO:0000259" key="11">
    <source>
        <dbReference type="PROSITE" id="PS50110"/>
    </source>
</evidence>
<evidence type="ECO:0000313" key="13">
    <source>
        <dbReference type="Proteomes" id="UP000198741"/>
    </source>
</evidence>
<dbReference type="InterPro" id="IPR051271">
    <property type="entry name" value="2C-system_Tx_regulators"/>
</dbReference>
<dbReference type="Gene3D" id="3.40.50.2300">
    <property type="match status" value="1"/>
</dbReference>
<dbReference type="Gene3D" id="1.10.10.10">
    <property type="entry name" value="Winged helix-like DNA-binding domain superfamily/Winged helix DNA-binding domain"/>
    <property type="match status" value="1"/>
</dbReference>
<keyword evidence="5 9" id="KW-0805">Transcription regulation</keyword>
<dbReference type="EMBL" id="LT629710">
    <property type="protein sequence ID" value="SDP44647.1"/>
    <property type="molecule type" value="Genomic_DNA"/>
</dbReference>
<dbReference type="GO" id="GO:0005737">
    <property type="term" value="C:cytoplasm"/>
    <property type="evidence" value="ECO:0007669"/>
    <property type="project" value="UniProtKB-SubCell"/>
</dbReference>
<evidence type="ECO:0000256" key="1">
    <source>
        <dbReference type="ARBA" id="ARBA00004496"/>
    </source>
</evidence>
<dbReference type="InterPro" id="IPR036388">
    <property type="entry name" value="WH-like_DNA-bd_sf"/>
</dbReference>
<dbReference type="GO" id="GO:0003677">
    <property type="term" value="F:DNA binding"/>
    <property type="evidence" value="ECO:0007669"/>
    <property type="project" value="UniProtKB-KW"/>
</dbReference>
<dbReference type="OrthoDB" id="7187989at2"/>
<organism evidence="12 13">
    <name type="scientific">Nakamurella panacisegetis</name>
    <dbReference type="NCBI Taxonomy" id="1090615"/>
    <lineage>
        <taxon>Bacteria</taxon>
        <taxon>Bacillati</taxon>
        <taxon>Actinomycetota</taxon>
        <taxon>Actinomycetes</taxon>
        <taxon>Nakamurellales</taxon>
        <taxon>Nakamurellaceae</taxon>
        <taxon>Nakamurella</taxon>
    </lineage>
</organism>
<dbReference type="PANTHER" id="PTHR45526">
    <property type="entry name" value="TRANSCRIPTIONAL REGULATORY PROTEIN DPIA"/>
    <property type="match status" value="1"/>
</dbReference>
<evidence type="ECO:0000256" key="8">
    <source>
        <dbReference type="ARBA" id="ARBA00023163"/>
    </source>
</evidence>
<dbReference type="AlphaFoldDB" id="A0A1H0SS99"/>
<evidence type="ECO:0000256" key="5">
    <source>
        <dbReference type="ARBA" id="ARBA00023015"/>
    </source>
</evidence>
<keyword evidence="8 9" id="KW-0804">Transcription</keyword>
<name>A0A1H0SS99_9ACTN</name>
<evidence type="ECO:0000256" key="6">
    <source>
        <dbReference type="ARBA" id="ARBA00023125"/>
    </source>
</evidence>
<dbReference type="GO" id="GO:0000156">
    <property type="term" value="F:phosphorelay response regulator activity"/>
    <property type="evidence" value="ECO:0007669"/>
    <property type="project" value="TreeGrafter"/>
</dbReference>
<keyword evidence="7 9" id="KW-0010">Activator</keyword>
<evidence type="ECO:0000256" key="2">
    <source>
        <dbReference type="ARBA" id="ARBA00022490"/>
    </source>
</evidence>
<keyword evidence="3 10" id="KW-0597">Phosphoprotein</keyword>
<dbReference type="InterPro" id="IPR036390">
    <property type="entry name" value="WH_DNA-bd_sf"/>
</dbReference>
<feature type="domain" description="Response regulatory" evidence="11">
    <location>
        <begin position="6"/>
        <end position="125"/>
    </location>
</feature>
<dbReference type="Proteomes" id="UP000198741">
    <property type="component" value="Chromosome I"/>
</dbReference>
<dbReference type="Pfam" id="PF08220">
    <property type="entry name" value="HTH_DeoR"/>
    <property type="match status" value="1"/>
</dbReference>
<gene>
    <name evidence="12" type="ORF">SAMN04515671_4267</name>
</gene>
<keyword evidence="13" id="KW-1185">Reference proteome</keyword>
<evidence type="ECO:0000256" key="9">
    <source>
        <dbReference type="PIRNR" id="PIRNR006171"/>
    </source>
</evidence>
<protein>
    <recommendedName>
        <fullName evidence="9">Transcriptional regulatory protein</fullName>
    </recommendedName>
</protein>
<dbReference type="PIRSF" id="PIRSF006171">
    <property type="entry name" value="RR_citrat_malat"/>
    <property type="match status" value="1"/>
</dbReference>
<dbReference type="Pfam" id="PF00072">
    <property type="entry name" value="Response_reg"/>
    <property type="match status" value="1"/>
</dbReference>
<sequence>MRPDIAVLVVDDDPIARTSHVAYVDRVPGFRAVAGAGTAAAAIRRLSSTQSPRIDLVLLDMNLPDRHGLEIIRTLRAGRHPADVIVVTSARELDTVRSAISSGVVQYLLKPFAFATLRERLERYAAYRQSVVGGSGGPAGSAAGQSEVDALLGTLRAPGPVAPAGLLGQSVQAAITFLADHGELSAPHLAQLMGTSRVTARRYLEHLVEIGHATREHRYGGAGRPVVVYLRGGPAEGRP</sequence>
<dbReference type="STRING" id="1090615.SAMN04515671_4267"/>
<keyword evidence="2 9" id="KW-0963">Cytoplasm</keyword>
<evidence type="ECO:0000313" key="12">
    <source>
        <dbReference type="EMBL" id="SDP44647.1"/>
    </source>
</evidence>
<proteinExistence type="predicted"/>
<dbReference type="InterPro" id="IPR001034">
    <property type="entry name" value="DeoR_HTH"/>
</dbReference>
<keyword evidence="6 9" id="KW-0238">DNA-binding</keyword>
<dbReference type="PROSITE" id="PS50110">
    <property type="entry name" value="RESPONSE_REGULATORY"/>
    <property type="match status" value="1"/>
</dbReference>
<dbReference type="SMART" id="SM00448">
    <property type="entry name" value="REC"/>
    <property type="match status" value="1"/>
</dbReference>
<keyword evidence="4 9" id="KW-0902">Two-component regulatory system</keyword>
<evidence type="ECO:0000256" key="7">
    <source>
        <dbReference type="ARBA" id="ARBA00023159"/>
    </source>
</evidence>
<dbReference type="InterPro" id="IPR001789">
    <property type="entry name" value="Sig_transdc_resp-reg_receiver"/>
</dbReference>
<dbReference type="InterPro" id="IPR024187">
    <property type="entry name" value="Sig_transdc_resp-reg_cit/mal"/>
</dbReference>
<accession>A0A1H0SS99</accession>
<dbReference type="InterPro" id="IPR011006">
    <property type="entry name" value="CheY-like_superfamily"/>
</dbReference>
<reference evidence="12 13" key="1">
    <citation type="submission" date="2016-10" db="EMBL/GenBank/DDBJ databases">
        <authorList>
            <person name="de Groot N.N."/>
        </authorList>
    </citation>
    <scope>NUCLEOTIDE SEQUENCE [LARGE SCALE GENOMIC DNA]</scope>
    <source>
        <strain evidence="13">P4-7,KCTC 19426,CECT 7604</strain>
    </source>
</reference>
<dbReference type="GO" id="GO:0003700">
    <property type="term" value="F:DNA-binding transcription factor activity"/>
    <property type="evidence" value="ECO:0007669"/>
    <property type="project" value="InterPro"/>
</dbReference>
<dbReference type="SUPFAM" id="SSF46785">
    <property type="entry name" value="Winged helix' DNA-binding domain"/>
    <property type="match status" value="1"/>
</dbReference>
<evidence type="ECO:0000256" key="3">
    <source>
        <dbReference type="ARBA" id="ARBA00022553"/>
    </source>
</evidence>